<dbReference type="AlphaFoldDB" id="A0AAV4SM24"/>
<evidence type="ECO:0000313" key="3">
    <source>
        <dbReference type="Proteomes" id="UP001054945"/>
    </source>
</evidence>
<evidence type="ECO:0000313" key="2">
    <source>
        <dbReference type="EMBL" id="GIY33377.1"/>
    </source>
</evidence>
<gene>
    <name evidence="2" type="primary">AVEN_150075_1</name>
    <name evidence="2" type="ORF">CEXT_620951</name>
</gene>
<keyword evidence="3" id="KW-1185">Reference proteome</keyword>
<dbReference type="GO" id="GO:0008083">
    <property type="term" value="F:growth factor activity"/>
    <property type="evidence" value="ECO:0007669"/>
    <property type="project" value="InterPro"/>
</dbReference>
<evidence type="ECO:0000259" key="1">
    <source>
        <dbReference type="PROSITE" id="PS50278"/>
    </source>
</evidence>
<dbReference type="Proteomes" id="UP001054945">
    <property type="component" value="Unassembled WGS sequence"/>
</dbReference>
<accession>A0AAV4SM24</accession>
<dbReference type="InterPro" id="IPR029034">
    <property type="entry name" value="Cystine-knot_cytokine"/>
</dbReference>
<sequence length="136" mass="15314">MLFESESDFDSSHASGLPTDAVLFQDFQPLLQFSLFPKGCSLIDRMSRGSCRCDLNESGPPATIIHRCGESTGCCDFDYEKCVAKKKHHVTLYAFVKPRLGDGSFVKRNGRNRIKKFVFTNHTECHCVDAGRFILK</sequence>
<dbReference type="GO" id="GO:0035099">
    <property type="term" value="P:hemocyte migration"/>
    <property type="evidence" value="ECO:0007669"/>
    <property type="project" value="TreeGrafter"/>
</dbReference>
<protein>
    <submittedName>
        <fullName evidence="2">PDGF_2 domain-containing protein</fullName>
    </submittedName>
</protein>
<dbReference type="Gene3D" id="2.10.90.10">
    <property type="entry name" value="Cystine-knot cytokines"/>
    <property type="match status" value="1"/>
</dbReference>
<comment type="caution">
    <text evidence="2">The sequence shown here is derived from an EMBL/GenBank/DDBJ whole genome shotgun (WGS) entry which is preliminary data.</text>
</comment>
<dbReference type="PROSITE" id="PS50278">
    <property type="entry name" value="PDGF_2"/>
    <property type="match status" value="1"/>
</dbReference>
<dbReference type="PANTHER" id="PTHR21719">
    <property type="entry name" value="FI06402P-RELATED"/>
    <property type="match status" value="1"/>
</dbReference>
<feature type="domain" description="Platelet-derived growth factor (PDGF) family profile" evidence="1">
    <location>
        <begin position="60"/>
        <end position="127"/>
    </location>
</feature>
<dbReference type="PANTHER" id="PTHR21719:SF1">
    <property type="entry name" value="FI06402P-RELATED"/>
    <property type="match status" value="1"/>
</dbReference>
<organism evidence="2 3">
    <name type="scientific">Caerostris extrusa</name>
    <name type="common">Bark spider</name>
    <name type="synonym">Caerostris bankana</name>
    <dbReference type="NCBI Taxonomy" id="172846"/>
    <lineage>
        <taxon>Eukaryota</taxon>
        <taxon>Metazoa</taxon>
        <taxon>Ecdysozoa</taxon>
        <taxon>Arthropoda</taxon>
        <taxon>Chelicerata</taxon>
        <taxon>Arachnida</taxon>
        <taxon>Araneae</taxon>
        <taxon>Araneomorphae</taxon>
        <taxon>Entelegynae</taxon>
        <taxon>Araneoidea</taxon>
        <taxon>Araneidae</taxon>
        <taxon>Caerostris</taxon>
    </lineage>
</organism>
<dbReference type="InterPro" id="IPR000072">
    <property type="entry name" value="PDGF/VEGF_dom"/>
</dbReference>
<proteinExistence type="predicted"/>
<dbReference type="SUPFAM" id="SSF57501">
    <property type="entry name" value="Cystine-knot cytokines"/>
    <property type="match status" value="1"/>
</dbReference>
<reference evidence="2 3" key="1">
    <citation type="submission" date="2021-06" db="EMBL/GenBank/DDBJ databases">
        <title>Caerostris extrusa draft genome.</title>
        <authorList>
            <person name="Kono N."/>
            <person name="Arakawa K."/>
        </authorList>
    </citation>
    <scope>NUCLEOTIDE SEQUENCE [LARGE SCALE GENOMIC DNA]</scope>
</reference>
<dbReference type="GO" id="GO:0016020">
    <property type="term" value="C:membrane"/>
    <property type="evidence" value="ECO:0007669"/>
    <property type="project" value="InterPro"/>
</dbReference>
<dbReference type="EMBL" id="BPLR01009630">
    <property type="protein sequence ID" value="GIY33377.1"/>
    <property type="molecule type" value="Genomic_DNA"/>
</dbReference>
<name>A0AAV4SM24_CAEEX</name>